<gene>
    <name evidence="2" type="ORF">N473_15470</name>
</gene>
<evidence type="ECO:0000313" key="2">
    <source>
        <dbReference type="EMBL" id="KZN64345.1"/>
    </source>
</evidence>
<feature type="coiled-coil region" evidence="1">
    <location>
        <begin position="567"/>
        <end position="594"/>
    </location>
</feature>
<feature type="coiled-coil region" evidence="1">
    <location>
        <begin position="712"/>
        <end position="739"/>
    </location>
</feature>
<evidence type="ECO:0000313" key="3">
    <source>
        <dbReference type="Proteomes" id="UP000076486"/>
    </source>
</evidence>
<protein>
    <recommendedName>
        <fullName evidence="4">DUF349 domain-containing protein</fullName>
    </recommendedName>
</protein>
<accession>A0A167LDT0</accession>
<dbReference type="PATRIC" id="fig|1365248.3.peg.2007"/>
<comment type="caution">
    <text evidence="2">The sequence shown here is derived from an EMBL/GenBank/DDBJ whole genome shotgun (WGS) entry which is preliminary data.</text>
</comment>
<organism evidence="2 3">
    <name type="scientific">Pseudoalteromonas luteoviolacea CPMOR-1</name>
    <dbReference type="NCBI Taxonomy" id="1365248"/>
    <lineage>
        <taxon>Bacteria</taxon>
        <taxon>Pseudomonadati</taxon>
        <taxon>Pseudomonadota</taxon>
        <taxon>Gammaproteobacteria</taxon>
        <taxon>Alteromonadales</taxon>
        <taxon>Pseudoalteromonadaceae</taxon>
        <taxon>Pseudoalteromonas</taxon>
    </lineage>
</organism>
<reference evidence="2 3" key="1">
    <citation type="submission" date="2013-07" db="EMBL/GenBank/DDBJ databases">
        <title>Comparative Genomic and Metabolomic Analysis of Twelve Strains of Pseudoalteromonas luteoviolacea.</title>
        <authorList>
            <person name="Vynne N.G."/>
            <person name="Mansson M."/>
            <person name="Gram L."/>
        </authorList>
    </citation>
    <scope>NUCLEOTIDE SEQUENCE [LARGE SCALE GENOMIC DNA]</scope>
    <source>
        <strain evidence="2 3">CPMOR-1</strain>
    </source>
</reference>
<keyword evidence="1" id="KW-0175">Coiled coil</keyword>
<evidence type="ECO:0008006" key="4">
    <source>
        <dbReference type="Google" id="ProtNLM"/>
    </source>
</evidence>
<dbReference type="Proteomes" id="UP000076486">
    <property type="component" value="Unassembled WGS sequence"/>
</dbReference>
<dbReference type="InterPro" id="IPR007139">
    <property type="entry name" value="DUF349"/>
</dbReference>
<proteinExistence type="predicted"/>
<sequence>MIFKHLFTPKWKHPKAQVRLAAVDKLDTTKDVEALTTLALEDDSIQIRKKVLNKIDDLGLWWKVYKQDQELKDIAEQHISQAVLSGSNMLSNDIREEYIDRYAPQKTLEKLAFSDIAQPQRVKLLKRIANARLIEKAFKEGQEALQVALLDLIFQYDLTKVVLKSAQGEAKIQLDEHLEQARLAKVMPKQVAEQVKLILAKFNALREKLDYESVSTQFNALSQQWQNVELKWLDEETLNVQSEKYQLLTDKLTTHIEKLKAQFDADVAAQKAQEEKQRIVADYTSQVDAFECLLNEAVSKLDIESQTSLQSKFTQLQGTLSESLYKDSDQLRALSQRLAKLSQLLQSLPEMIAASKEFQVALDALKAIEASDDLSQLDALLSTQKSAYQACNNALKSLPSELKQVAKVELSQASKVFLEAMKPLVDKQQKLLKEARKKARDVQRLIEQGRFNIAFGVFNGLSESYDALTEGHKEQVSKQYEALQSQLAEFKDWQKYASAPKRTELLEQLEEKLAETDIDPKVRAADVKMLRIRWNELGRIESEEEKQQAQVFDEKIELLFAPCRAYFAEQEEARKQVIVEREKLINQMKELEQFSVEEEGGWRKLESQFNRINKLWRGAGSLDSQTYQALNGQYRDAYAQVNGRLKAHHQNNAEQKQALVDEALAQVENENVAEACEVLKTLQKQWQGIGFAGSKSEHVLWQSFRKHNDAVFAKREEMAAQQKRENAALEAQQRQELANFDNLVIEAKTQSELTQLQEQISGLDVLGGLNKVKKSLLEQVDVKLNELFSTLNREKFSELVSAVENNQEIPACWQGKNVSGISAAQLLLRLEILTNIESPADEQQARMAEQVALLDEKLQGESHKLDFYLVSYFAQAKIEGIEFDSSRILRVLNA</sequence>
<evidence type="ECO:0000256" key="1">
    <source>
        <dbReference type="SAM" id="Coils"/>
    </source>
</evidence>
<name>A0A167LDT0_9GAMM</name>
<dbReference type="EMBL" id="AUYC01000022">
    <property type="protein sequence ID" value="KZN64345.1"/>
    <property type="molecule type" value="Genomic_DNA"/>
</dbReference>
<dbReference type="Pfam" id="PF03993">
    <property type="entry name" value="DUF349"/>
    <property type="match status" value="2"/>
</dbReference>
<dbReference type="AlphaFoldDB" id="A0A167LDT0"/>
<dbReference type="RefSeq" id="WP_063367719.1">
    <property type="nucleotide sequence ID" value="NZ_AUYC01000022.1"/>
</dbReference>